<dbReference type="RefSeq" id="WP_113855174.1">
    <property type="nucleotide sequence ID" value="NZ_CP011940.1"/>
</dbReference>
<gene>
    <name evidence="2" type="ORF">ACGTZG_11655</name>
</gene>
<sequence>MKTGHKVAREGWNGKNQHIEIIDSISYKNHQGEIVNAKHETMGNQAIAFVGTQGIQVGWLASQSDLLSHDWIIVDQE</sequence>
<keyword evidence="3" id="KW-1185">Reference proteome</keyword>
<accession>A0ABW7DSL9</accession>
<dbReference type="Proteomes" id="UP001605989">
    <property type="component" value="Unassembled WGS sequence"/>
</dbReference>
<dbReference type="Pfam" id="PF11195">
    <property type="entry name" value="Tad2-like"/>
    <property type="match status" value="1"/>
</dbReference>
<proteinExistence type="predicted"/>
<evidence type="ECO:0000313" key="2">
    <source>
        <dbReference type="EMBL" id="MFG6273842.1"/>
    </source>
</evidence>
<dbReference type="EMBL" id="JBIEKR010000010">
    <property type="protein sequence ID" value="MFG6273842.1"/>
    <property type="molecule type" value="Genomic_DNA"/>
</dbReference>
<comment type="caution">
    <text evidence="2">The sequence shown here is derived from an EMBL/GenBank/DDBJ whole genome shotgun (WGS) entry which is preliminary data.</text>
</comment>
<reference evidence="2 3" key="1">
    <citation type="submission" date="2024-10" db="EMBL/GenBank/DDBJ databases">
        <authorList>
            <person name="Sang B.-I."/>
            <person name="Prabhaharan D."/>
        </authorList>
    </citation>
    <scope>NUCLEOTIDE SEQUENCE [LARGE SCALE GENOMIC DNA]</scope>
    <source>
        <strain evidence="2 3">MH</strain>
    </source>
</reference>
<organism evidence="2 3">
    <name type="scientific">Megasphaera hexanoica</name>
    <dbReference type="NCBI Taxonomy" id="1675036"/>
    <lineage>
        <taxon>Bacteria</taxon>
        <taxon>Bacillati</taxon>
        <taxon>Bacillota</taxon>
        <taxon>Negativicutes</taxon>
        <taxon>Veillonellales</taxon>
        <taxon>Veillonellaceae</taxon>
        <taxon>Megasphaera</taxon>
    </lineage>
</organism>
<name>A0ABW7DSL9_9FIRM</name>
<dbReference type="InterPro" id="IPR021361">
    <property type="entry name" value="Tad2-like_dom"/>
</dbReference>
<evidence type="ECO:0000259" key="1">
    <source>
        <dbReference type="Pfam" id="PF11195"/>
    </source>
</evidence>
<evidence type="ECO:0000313" key="3">
    <source>
        <dbReference type="Proteomes" id="UP001605989"/>
    </source>
</evidence>
<feature type="domain" description="Thoeris anti-defense 2-like" evidence="1">
    <location>
        <begin position="1"/>
        <end position="74"/>
    </location>
</feature>
<protein>
    <submittedName>
        <fullName evidence="2">MW1434 family type I TA system toxin</fullName>
    </submittedName>
</protein>